<dbReference type="PANTHER" id="PTHR15503:SF45">
    <property type="entry name" value="RNA-DIRECTED DNA POLYMERASE HOMOLOG"/>
    <property type="match status" value="1"/>
</dbReference>
<evidence type="ECO:0000256" key="2">
    <source>
        <dbReference type="SAM" id="Phobius"/>
    </source>
</evidence>
<feature type="compositionally biased region" description="Basic and acidic residues" evidence="1">
    <location>
        <begin position="189"/>
        <end position="198"/>
    </location>
</feature>
<dbReference type="InterPro" id="IPR043502">
    <property type="entry name" value="DNA/RNA_pol_sf"/>
</dbReference>
<keyword evidence="2" id="KW-0812">Transmembrane</keyword>
<keyword evidence="4" id="KW-1185">Reference proteome</keyword>
<sequence>MVLPSEGYYGCQSRRHDLVVPYYVVLNGNAKSVTLEIPGREMLEWEGSTSLSQLRMLRLSLPLLSLFPVVSEFREVFPTDLSSMPPDRNLDFCIDLETSIHPIFIPPYCMAPAELRELKAQIQELLDKVCISFIVVCSVHLVLRVILPLGRFYIFFFCVCIFGVTVMKGAVSFGDQVEISSGDSSSSNTDDRKTESKWMKNTITVDQPVSEWDSEDQKITRFINASGRVKNIPIPGTVHHDTSSSDVEHEWETKGTQASTFKFMSSRISIPGSSRIAEVDTRNLFILDLKVESSDLDQVKEVPVTCKPKRWWLSMNSGNSSMALESRHHPIPKPLLREWI</sequence>
<dbReference type="EMBL" id="CP133621">
    <property type="protein sequence ID" value="WMV50615.1"/>
    <property type="molecule type" value="Genomic_DNA"/>
</dbReference>
<dbReference type="AlphaFoldDB" id="A0AAF0ZV83"/>
<evidence type="ECO:0000256" key="1">
    <source>
        <dbReference type="SAM" id="MobiDB-lite"/>
    </source>
</evidence>
<dbReference type="Proteomes" id="UP001234989">
    <property type="component" value="Chromosome 10"/>
</dbReference>
<dbReference type="SUPFAM" id="SSF56672">
    <property type="entry name" value="DNA/RNA polymerases"/>
    <property type="match status" value="1"/>
</dbReference>
<protein>
    <submittedName>
        <fullName evidence="3">Uncharacterized protein</fullName>
    </submittedName>
</protein>
<evidence type="ECO:0000313" key="4">
    <source>
        <dbReference type="Proteomes" id="UP001234989"/>
    </source>
</evidence>
<feature type="region of interest" description="Disordered" evidence="1">
    <location>
        <begin position="179"/>
        <end position="200"/>
    </location>
</feature>
<dbReference type="PANTHER" id="PTHR15503">
    <property type="entry name" value="LDOC1 RELATED"/>
    <property type="match status" value="1"/>
</dbReference>
<name>A0AAF0ZV83_SOLVR</name>
<feature type="transmembrane region" description="Helical" evidence="2">
    <location>
        <begin position="125"/>
        <end position="146"/>
    </location>
</feature>
<gene>
    <name evidence="3" type="ORF">MTR67_044000</name>
</gene>
<proteinExistence type="predicted"/>
<dbReference type="InterPro" id="IPR032567">
    <property type="entry name" value="RTL1-rel"/>
</dbReference>
<feature type="transmembrane region" description="Helical" evidence="2">
    <location>
        <begin position="152"/>
        <end position="171"/>
    </location>
</feature>
<evidence type="ECO:0000313" key="3">
    <source>
        <dbReference type="EMBL" id="WMV50615.1"/>
    </source>
</evidence>
<accession>A0AAF0ZV83</accession>
<keyword evidence="2" id="KW-1133">Transmembrane helix</keyword>
<reference evidence="3" key="1">
    <citation type="submission" date="2023-08" db="EMBL/GenBank/DDBJ databases">
        <title>A de novo genome assembly of Solanum verrucosum Schlechtendal, a Mexican diploid species geographically isolated from the other diploid A-genome species in potato relatives.</title>
        <authorList>
            <person name="Hosaka K."/>
        </authorList>
    </citation>
    <scope>NUCLEOTIDE SEQUENCE</scope>
    <source>
        <tissue evidence="3">Young leaves</tissue>
    </source>
</reference>
<keyword evidence="2" id="KW-0472">Membrane</keyword>
<organism evidence="3 4">
    <name type="scientific">Solanum verrucosum</name>
    <dbReference type="NCBI Taxonomy" id="315347"/>
    <lineage>
        <taxon>Eukaryota</taxon>
        <taxon>Viridiplantae</taxon>
        <taxon>Streptophyta</taxon>
        <taxon>Embryophyta</taxon>
        <taxon>Tracheophyta</taxon>
        <taxon>Spermatophyta</taxon>
        <taxon>Magnoliopsida</taxon>
        <taxon>eudicotyledons</taxon>
        <taxon>Gunneridae</taxon>
        <taxon>Pentapetalae</taxon>
        <taxon>asterids</taxon>
        <taxon>lamiids</taxon>
        <taxon>Solanales</taxon>
        <taxon>Solanaceae</taxon>
        <taxon>Solanoideae</taxon>
        <taxon>Solaneae</taxon>
        <taxon>Solanum</taxon>
    </lineage>
</organism>